<gene>
    <name evidence="1" type="ORF">QBC34DRAFT_419394</name>
</gene>
<evidence type="ECO:0000313" key="1">
    <source>
        <dbReference type="EMBL" id="KAK4441996.1"/>
    </source>
</evidence>
<proteinExistence type="predicted"/>
<evidence type="ECO:0008006" key="3">
    <source>
        <dbReference type="Google" id="ProtNLM"/>
    </source>
</evidence>
<accession>A0AAV9G4B0</accession>
<reference evidence="1" key="1">
    <citation type="journal article" date="2023" name="Mol. Phylogenet. Evol.">
        <title>Genome-scale phylogeny and comparative genomics of the fungal order Sordariales.</title>
        <authorList>
            <person name="Hensen N."/>
            <person name="Bonometti L."/>
            <person name="Westerberg I."/>
            <person name="Brannstrom I.O."/>
            <person name="Guillou S."/>
            <person name="Cros-Aarteil S."/>
            <person name="Calhoun S."/>
            <person name="Haridas S."/>
            <person name="Kuo A."/>
            <person name="Mondo S."/>
            <person name="Pangilinan J."/>
            <person name="Riley R."/>
            <person name="LaButti K."/>
            <person name="Andreopoulos B."/>
            <person name="Lipzen A."/>
            <person name="Chen C."/>
            <person name="Yan M."/>
            <person name="Daum C."/>
            <person name="Ng V."/>
            <person name="Clum A."/>
            <person name="Steindorff A."/>
            <person name="Ohm R.A."/>
            <person name="Martin F."/>
            <person name="Silar P."/>
            <person name="Natvig D.O."/>
            <person name="Lalanne C."/>
            <person name="Gautier V."/>
            <person name="Ament-Velasquez S.L."/>
            <person name="Kruys A."/>
            <person name="Hutchinson M.I."/>
            <person name="Powell A.J."/>
            <person name="Barry K."/>
            <person name="Miller A.N."/>
            <person name="Grigoriev I.V."/>
            <person name="Debuchy R."/>
            <person name="Gladieux P."/>
            <person name="Hiltunen Thoren M."/>
            <person name="Johannesson H."/>
        </authorList>
    </citation>
    <scope>NUCLEOTIDE SEQUENCE</scope>
    <source>
        <strain evidence="1">PSN243</strain>
    </source>
</reference>
<dbReference type="Proteomes" id="UP001321760">
    <property type="component" value="Unassembled WGS sequence"/>
</dbReference>
<reference evidence="1" key="2">
    <citation type="submission" date="2023-05" db="EMBL/GenBank/DDBJ databases">
        <authorList>
            <consortium name="Lawrence Berkeley National Laboratory"/>
            <person name="Steindorff A."/>
            <person name="Hensen N."/>
            <person name="Bonometti L."/>
            <person name="Westerberg I."/>
            <person name="Brannstrom I.O."/>
            <person name="Guillou S."/>
            <person name="Cros-Aarteil S."/>
            <person name="Calhoun S."/>
            <person name="Haridas S."/>
            <person name="Kuo A."/>
            <person name="Mondo S."/>
            <person name="Pangilinan J."/>
            <person name="Riley R."/>
            <person name="Labutti K."/>
            <person name="Andreopoulos B."/>
            <person name="Lipzen A."/>
            <person name="Chen C."/>
            <person name="Yanf M."/>
            <person name="Daum C."/>
            <person name="Ng V."/>
            <person name="Clum A."/>
            <person name="Ohm R."/>
            <person name="Martin F."/>
            <person name="Silar P."/>
            <person name="Natvig D."/>
            <person name="Lalanne C."/>
            <person name="Gautier V."/>
            <person name="Ament-Velasquez S.L."/>
            <person name="Kruys A."/>
            <person name="Hutchinson M.I."/>
            <person name="Powell A.J."/>
            <person name="Barry K."/>
            <person name="Miller A.N."/>
            <person name="Grigoriev I.V."/>
            <person name="Debuchy R."/>
            <person name="Gladieux P."/>
            <person name="Thoren M.H."/>
            <person name="Johannesson H."/>
        </authorList>
    </citation>
    <scope>NUCLEOTIDE SEQUENCE</scope>
    <source>
        <strain evidence="1">PSN243</strain>
    </source>
</reference>
<name>A0AAV9G4B0_9PEZI</name>
<dbReference type="AlphaFoldDB" id="A0AAV9G4B0"/>
<protein>
    <recommendedName>
        <fullName evidence="3">Bacteriocin-protection protein</fullName>
    </recommendedName>
</protein>
<evidence type="ECO:0000313" key="2">
    <source>
        <dbReference type="Proteomes" id="UP001321760"/>
    </source>
</evidence>
<organism evidence="1 2">
    <name type="scientific">Podospora aff. communis PSN243</name>
    <dbReference type="NCBI Taxonomy" id="3040156"/>
    <lineage>
        <taxon>Eukaryota</taxon>
        <taxon>Fungi</taxon>
        <taxon>Dikarya</taxon>
        <taxon>Ascomycota</taxon>
        <taxon>Pezizomycotina</taxon>
        <taxon>Sordariomycetes</taxon>
        <taxon>Sordariomycetidae</taxon>
        <taxon>Sordariales</taxon>
        <taxon>Podosporaceae</taxon>
        <taxon>Podospora</taxon>
    </lineage>
</organism>
<keyword evidence="2" id="KW-1185">Reference proteome</keyword>
<sequence length="219" mass="24478">MSRTTRSAAKALQAVAPVAPVAPPVASPTPPSSLPIHLFEDMQAWESWLESNHRTENLGVFLKISKKGCAVPSVTYDEAVDTALCFGWIDGQRKSHDESHFIQKFTPRRKASIWSKRNVDKVAVLVEAGRMRPAGQSEVDAAKADGRWEKAYHGSSTAVVPEDFEAALNRNKKAKNFFESLGKTKRWTFIWRIDTAKRAETRKKRIDEFVALLAQGKTL</sequence>
<dbReference type="EMBL" id="MU866040">
    <property type="protein sequence ID" value="KAK4441996.1"/>
    <property type="molecule type" value="Genomic_DNA"/>
</dbReference>
<dbReference type="Pfam" id="PF13376">
    <property type="entry name" value="OmdA"/>
    <property type="match status" value="1"/>
</dbReference>
<comment type="caution">
    <text evidence="1">The sequence shown here is derived from an EMBL/GenBank/DDBJ whole genome shotgun (WGS) entry which is preliminary data.</text>
</comment>